<evidence type="ECO:0000313" key="2">
    <source>
        <dbReference type="Proteomes" id="UP000824533"/>
    </source>
</evidence>
<name>A0ACC1CRT2_9NEOP</name>
<dbReference type="EMBL" id="CM034404">
    <property type="protein sequence ID" value="KAJ0174315.1"/>
    <property type="molecule type" value="Genomic_DNA"/>
</dbReference>
<protein>
    <submittedName>
        <fullName evidence="1">Uncharacterized protein</fullName>
    </submittedName>
</protein>
<organism evidence="1 2">
    <name type="scientific">Dendrolimus kikuchii</name>
    <dbReference type="NCBI Taxonomy" id="765133"/>
    <lineage>
        <taxon>Eukaryota</taxon>
        <taxon>Metazoa</taxon>
        <taxon>Ecdysozoa</taxon>
        <taxon>Arthropoda</taxon>
        <taxon>Hexapoda</taxon>
        <taxon>Insecta</taxon>
        <taxon>Pterygota</taxon>
        <taxon>Neoptera</taxon>
        <taxon>Endopterygota</taxon>
        <taxon>Lepidoptera</taxon>
        <taxon>Glossata</taxon>
        <taxon>Ditrysia</taxon>
        <taxon>Bombycoidea</taxon>
        <taxon>Lasiocampidae</taxon>
        <taxon>Dendrolimus</taxon>
    </lineage>
</organism>
<keyword evidence="2" id="KW-1185">Reference proteome</keyword>
<dbReference type="Proteomes" id="UP000824533">
    <property type="component" value="Linkage Group LG18"/>
</dbReference>
<comment type="caution">
    <text evidence="1">The sequence shown here is derived from an EMBL/GenBank/DDBJ whole genome shotgun (WGS) entry which is preliminary data.</text>
</comment>
<gene>
    <name evidence="1" type="ORF">K1T71_010461</name>
</gene>
<proteinExistence type="predicted"/>
<evidence type="ECO:0000313" key="1">
    <source>
        <dbReference type="EMBL" id="KAJ0174315.1"/>
    </source>
</evidence>
<sequence>MLNDPNFAGVLEWMYNNFDCNNVLTPREMHRYSEIEQRQGTPTPEELDTIIVSIQNEYPGICLPGDQNSIEDVKMDICMLKEKLHFLEKQDKALKVLLQQNESTNELLNLEITKLNGACQQYADEEKTTAEECLKLAEEVEAMTDNVVDVIAKTMDVYTGHYDDKEATEKFFIFGPFEKYKQSQGLFQSHCNLYTSKNFPKLTENVVDYKRVLKDAQVVETRLSDVILSYIELNAELSGEQAKLAFVNSYTTPHSSQVNSLIMEAQNSVHLLEQEEGIVESQMQNSIKQYVEGRTALVEELAAKSALAVREEVHITLSHLLDTTQQALVLDQVLYGALRHELSTLEKFLLFATELRQYVIEESDAISSRIDSMNIICNQQLSSEQSLLSSDILTHSLLNILGRDSTDERLLVKLYNNVQNEIAELNWSIQEHYMKRVEALNVLNASRKPLVSYIWDGCTKQPNTIDKTVSSLFHALRHELTDVEKKVVEATATYKTVKNGDKQQLRKLWQWFLTDPVKLLSAMKTAQSRS</sequence>
<accession>A0ACC1CRT2</accession>
<reference evidence="1 2" key="1">
    <citation type="journal article" date="2021" name="Front. Genet.">
        <title>Chromosome-Level Genome Assembly Reveals Significant Gene Expansion in the Toll and IMD Signaling Pathways of Dendrolimus kikuchii.</title>
        <authorList>
            <person name="Zhou J."/>
            <person name="Wu P."/>
            <person name="Xiong Z."/>
            <person name="Liu N."/>
            <person name="Zhao N."/>
            <person name="Ji M."/>
            <person name="Qiu Y."/>
            <person name="Yang B."/>
        </authorList>
    </citation>
    <scope>NUCLEOTIDE SEQUENCE [LARGE SCALE GENOMIC DNA]</scope>
    <source>
        <strain evidence="1">Ann1</strain>
    </source>
</reference>